<proteinExistence type="predicted"/>
<name>A0ABS6UFX0_9PSEU</name>
<sequence>MRHVGREDVADDEWAAGLVDRGAPTGPAEMLLGVFRASRECGFADTASAPADVLGRPVVPLRALLAEVVGPGARVTPR</sequence>
<keyword evidence="2" id="KW-1185">Reference proteome</keyword>
<comment type="caution">
    <text evidence="1">The sequence shown here is derived from an EMBL/GenBank/DDBJ whole genome shotgun (WGS) entry which is preliminary data.</text>
</comment>
<dbReference type="Proteomes" id="UP000694300">
    <property type="component" value="Unassembled WGS sequence"/>
</dbReference>
<reference evidence="1 2" key="1">
    <citation type="submission" date="2020-11" db="EMBL/GenBank/DDBJ databases">
        <title>Pseudonocardia abyssalis sp. nov. and Pseudonocardia oceani sp. nov., description and phylogenomic analysis of two novel actinomycetes isolated from the deep Southern Ocean.</title>
        <authorList>
            <person name="Parra J."/>
        </authorList>
    </citation>
    <scope>NUCLEOTIDE SEQUENCE [LARGE SCALE GENOMIC DNA]</scope>
    <source>
        <strain evidence="2">KRD185</strain>
    </source>
</reference>
<evidence type="ECO:0000313" key="2">
    <source>
        <dbReference type="Proteomes" id="UP000694300"/>
    </source>
</evidence>
<gene>
    <name evidence="1" type="ORF">I4I82_24585</name>
</gene>
<dbReference type="RefSeq" id="WP_218592833.1">
    <property type="nucleotide sequence ID" value="NZ_JADQDE010000269.1"/>
</dbReference>
<evidence type="ECO:0000313" key="1">
    <source>
        <dbReference type="EMBL" id="MBW0130826.1"/>
    </source>
</evidence>
<accession>A0ABS6UFX0</accession>
<dbReference type="EMBL" id="JADQDF010000001">
    <property type="protein sequence ID" value="MBW0130826.1"/>
    <property type="molecule type" value="Genomic_DNA"/>
</dbReference>
<protein>
    <submittedName>
        <fullName evidence="1">Uncharacterized protein</fullName>
    </submittedName>
</protein>
<organism evidence="1 2">
    <name type="scientific">Pseudonocardia oceani</name>
    <dbReference type="NCBI Taxonomy" id="2792013"/>
    <lineage>
        <taxon>Bacteria</taxon>
        <taxon>Bacillati</taxon>
        <taxon>Actinomycetota</taxon>
        <taxon>Actinomycetes</taxon>
        <taxon>Pseudonocardiales</taxon>
        <taxon>Pseudonocardiaceae</taxon>
        <taxon>Pseudonocardia</taxon>
    </lineage>
</organism>